<dbReference type="AlphaFoldDB" id="A0A7G5ELG3"/>
<proteinExistence type="predicted"/>
<keyword evidence="2" id="KW-1185">Reference proteome</keyword>
<name>A0A7G5ELG3_9BURK</name>
<evidence type="ECO:0000313" key="1">
    <source>
        <dbReference type="EMBL" id="QMV74838.1"/>
    </source>
</evidence>
<evidence type="ECO:0000313" key="2">
    <source>
        <dbReference type="Proteomes" id="UP000515240"/>
    </source>
</evidence>
<reference evidence="1 2" key="1">
    <citation type="journal article" date="2020" name="G3 (Bethesda)">
        <title>CeMbio - The Caenorhabditis elegans Microbiome Resource.</title>
        <authorList>
            <person name="Dirksen P."/>
            <person name="Assie A."/>
            <person name="Zimmermann J."/>
            <person name="Zhang F."/>
            <person name="Tietje A.M."/>
            <person name="Marsh S.A."/>
            <person name="Felix M.A."/>
            <person name="Shapira M."/>
            <person name="Kaleta C."/>
            <person name="Schulenburg H."/>
            <person name="Samuel B."/>
        </authorList>
    </citation>
    <scope>NUCLEOTIDE SEQUENCE [LARGE SCALE GENOMIC DNA]</scope>
    <source>
        <strain evidence="1 2">BIGb0172</strain>
    </source>
</reference>
<accession>A0A7G5ELG3</accession>
<dbReference type="RefSeq" id="WP_182324824.1">
    <property type="nucleotide sequence ID" value="NZ_CP058554.1"/>
</dbReference>
<protein>
    <submittedName>
        <fullName evidence="1">Uncharacterized protein</fullName>
    </submittedName>
</protein>
<dbReference type="EMBL" id="CP058554">
    <property type="protein sequence ID" value="QMV74838.1"/>
    <property type="molecule type" value="Genomic_DNA"/>
</dbReference>
<gene>
    <name evidence="1" type="ORF">HS961_19450</name>
</gene>
<sequence length="65" mass="6668">MIEVAHDNLSDVGEGGEGAAALPQLAAASVFRQLAHKHGLLGPGEEASPQMQAFLAELAVLTALF</sequence>
<dbReference type="KEGG" id="cpis:HS961_19450"/>
<organism evidence="1 2">
    <name type="scientific">Comamonas piscis</name>
    <dbReference type="NCBI Taxonomy" id="1562974"/>
    <lineage>
        <taxon>Bacteria</taxon>
        <taxon>Pseudomonadati</taxon>
        <taxon>Pseudomonadota</taxon>
        <taxon>Betaproteobacteria</taxon>
        <taxon>Burkholderiales</taxon>
        <taxon>Comamonadaceae</taxon>
        <taxon>Comamonas</taxon>
    </lineage>
</organism>
<dbReference type="Proteomes" id="UP000515240">
    <property type="component" value="Chromosome"/>
</dbReference>